<feature type="compositionally biased region" description="Basic and acidic residues" evidence="9">
    <location>
        <begin position="435"/>
        <end position="450"/>
    </location>
</feature>
<dbReference type="InterPro" id="IPR013780">
    <property type="entry name" value="Glyco_hydro_b"/>
</dbReference>
<dbReference type="InterPro" id="IPR006047">
    <property type="entry name" value="GH13_cat_dom"/>
</dbReference>
<dbReference type="GO" id="GO:0009507">
    <property type="term" value="C:chloroplast"/>
    <property type="evidence" value="ECO:0007669"/>
    <property type="project" value="EnsemblPlants"/>
</dbReference>
<evidence type="ECO:0000256" key="5">
    <source>
        <dbReference type="ARBA" id="ARBA00022801"/>
    </source>
</evidence>
<feature type="region of interest" description="Disordered" evidence="9">
    <location>
        <begin position="600"/>
        <end position="620"/>
    </location>
</feature>
<dbReference type="CDD" id="cd11314">
    <property type="entry name" value="AmyAc_arch_bac_plant_AmyA"/>
    <property type="match status" value="1"/>
</dbReference>
<dbReference type="Pfam" id="PF00128">
    <property type="entry name" value="Alpha-amylase"/>
    <property type="match status" value="1"/>
</dbReference>
<evidence type="ECO:0000256" key="1">
    <source>
        <dbReference type="ARBA" id="ARBA00000548"/>
    </source>
</evidence>
<feature type="compositionally biased region" description="Pro residues" evidence="9">
    <location>
        <begin position="502"/>
        <end position="521"/>
    </location>
</feature>
<keyword evidence="7" id="KW-0326">Glycosidase</keyword>
<dbReference type="SMART" id="SM00810">
    <property type="entry name" value="Alpha-amyl_C2"/>
    <property type="match status" value="1"/>
</dbReference>
<dbReference type="Gramene" id="GBG73693">
    <property type="protein sequence ID" value="GBG73693"/>
    <property type="gene ID" value="CBR_g17035"/>
</dbReference>
<dbReference type="OrthoDB" id="550577at2759"/>
<dbReference type="EC" id="3.2.1.1" evidence="3"/>
<keyword evidence="5" id="KW-0378">Hydrolase</keyword>
<comment type="similarity">
    <text evidence="2">Belongs to the glycosyl hydrolase 13 family.</text>
</comment>
<feature type="domain" description="Alpha-amylase C-terminal beta-sheet" evidence="11">
    <location>
        <begin position="975"/>
        <end position="1036"/>
    </location>
</feature>
<dbReference type="PANTHER" id="PTHR43447">
    <property type="entry name" value="ALPHA-AMYLASE"/>
    <property type="match status" value="1"/>
</dbReference>
<dbReference type="GO" id="GO:0004556">
    <property type="term" value="F:alpha-amylase activity"/>
    <property type="evidence" value="ECO:0007669"/>
    <property type="project" value="UniProtKB-EC"/>
</dbReference>
<dbReference type="STRING" id="69332.A0A388KUS0"/>
<dbReference type="AlphaFoldDB" id="A0A388KUS0"/>
<dbReference type="EMBL" id="BFEA01000188">
    <property type="protein sequence ID" value="GBG73693.1"/>
    <property type="molecule type" value="Genomic_DNA"/>
</dbReference>
<protein>
    <recommendedName>
        <fullName evidence="3">alpha-amylase</fullName>
        <ecNumber evidence="3">3.2.1.1</ecNumber>
    </recommendedName>
    <alternativeName>
        <fullName evidence="8">1,4-alpha-D-glucan glucanohydrolase</fullName>
    </alternativeName>
</protein>
<reference evidence="12 13" key="1">
    <citation type="journal article" date="2018" name="Cell">
        <title>The Chara Genome: Secondary Complexity and Implications for Plant Terrestrialization.</title>
        <authorList>
            <person name="Nishiyama T."/>
            <person name="Sakayama H."/>
            <person name="Vries J.D."/>
            <person name="Buschmann H."/>
            <person name="Saint-Marcoux D."/>
            <person name="Ullrich K.K."/>
            <person name="Haas F.B."/>
            <person name="Vanderstraeten L."/>
            <person name="Becker D."/>
            <person name="Lang D."/>
            <person name="Vosolsobe S."/>
            <person name="Rombauts S."/>
            <person name="Wilhelmsson P.K.I."/>
            <person name="Janitza P."/>
            <person name="Kern R."/>
            <person name="Heyl A."/>
            <person name="Rumpler F."/>
            <person name="Villalobos L.I.A.C."/>
            <person name="Clay J.M."/>
            <person name="Skokan R."/>
            <person name="Toyoda A."/>
            <person name="Suzuki Y."/>
            <person name="Kagoshima H."/>
            <person name="Schijlen E."/>
            <person name="Tajeshwar N."/>
            <person name="Catarino B."/>
            <person name="Hetherington A.J."/>
            <person name="Saltykova A."/>
            <person name="Bonnot C."/>
            <person name="Breuninger H."/>
            <person name="Symeonidi A."/>
            <person name="Radhakrishnan G.V."/>
            <person name="Van Nieuwerburgh F."/>
            <person name="Deforce D."/>
            <person name="Chang C."/>
            <person name="Karol K.G."/>
            <person name="Hedrich R."/>
            <person name="Ulvskov P."/>
            <person name="Glockner G."/>
            <person name="Delwiche C.F."/>
            <person name="Petrasek J."/>
            <person name="Van de Peer Y."/>
            <person name="Friml J."/>
            <person name="Beilby M."/>
            <person name="Dolan L."/>
            <person name="Kohara Y."/>
            <person name="Sugano S."/>
            <person name="Fujiyama A."/>
            <person name="Delaux P.-M."/>
            <person name="Quint M."/>
            <person name="TheiBen G."/>
            <person name="Hagemann M."/>
            <person name="Harholt J."/>
            <person name="Dunand C."/>
            <person name="Zachgo S."/>
            <person name="Langdale J."/>
            <person name="Maumus F."/>
            <person name="Straeten D.V.D."/>
            <person name="Gould S.B."/>
            <person name="Rensing S.A."/>
        </authorList>
    </citation>
    <scope>NUCLEOTIDE SEQUENCE [LARGE SCALE GENOMIC DNA]</scope>
    <source>
        <strain evidence="12 13">S276</strain>
    </source>
</reference>
<evidence type="ECO:0000256" key="2">
    <source>
        <dbReference type="ARBA" id="ARBA00008061"/>
    </source>
</evidence>
<name>A0A388KUS0_CHABU</name>
<dbReference type="SUPFAM" id="SSF51011">
    <property type="entry name" value="Glycosyl hydrolase domain"/>
    <property type="match status" value="1"/>
</dbReference>
<evidence type="ECO:0000256" key="3">
    <source>
        <dbReference type="ARBA" id="ARBA00012595"/>
    </source>
</evidence>
<feature type="domain" description="Glycosyl hydrolase family 13 catalytic" evidence="10">
    <location>
        <begin position="644"/>
        <end position="974"/>
    </location>
</feature>
<dbReference type="Pfam" id="PF23166">
    <property type="entry name" value="Ig_N_CWD1"/>
    <property type="match status" value="2"/>
</dbReference>
<evidence type="ECO:0000256" key="4">
    <source>
        <dbReference type="ARBA" id="ARBA00022723"/>
    </source>
</evidence>
<dbReference type="InterPro" id="IPR056301">
    <property type="entry name" value="GWD-like_N_Ig"/>
</dbReference>
<evidence type="ECO:0000259" key="10">
    <source>
        <dbReference type="SMART" id="SM00642"/>
    </source>
</evidence>
<dbReference type="Gene3D" id="3.20.20.80">
    <property type="entry name" value="Glycosidases"/>
    <property type="match status" value="1"/>
</dbReference>
<feature type="region of interest" description="Disordered" evidence="9">
    <location>
        <begin position="487"/>
        <end position="529"/>
    </location>
</feature>
<evidence type="ECO:0000256" key="8">
    <source>
        <dbReference type="ARBA" id="ARBA00030238"/>
    </source>
</evidence>
<evidence type="ECO:0000256" key="6">
    <source>
        <dbReference type="ARBA" id="ARBA00023277"/>
    </source>
</evidence>
<comment type="caution">
    <text evidence="12">The sequence shown here is derived from an EMBL/GenBank/DDBJ whole genome shotgun (WGS) entry which is preliminary data.</text>
</comment>
<dbReference type="Gene3D" id="2.60.40.1180">
    <property type="entry name" value="Golgi alpha-mannosidase II"/>
    <property type="match status" value="1"/>
</dbReference>
<dbReference type="GO" id="GO:0005509">
    <property type="term" value="F:calcium ion binding"/>
    <property type="evidence" value="ECO:0007669"/>
    <property type="project" value="InterPro"/>
</dbReference>
<dbReference type="SUPFAM" id="SSF51445">
    <property type="entry name" value="(Trans)glycosidases"/>
    <property type="match status" value="1"/>
</dbReference>
<keyword evidence="4" id="KW-0479">Metal-binding</keyword>
<feature type="region of interest" description="Disordered" evidence="9">
    <location>
        <begin position="398"/>
        <end position="450"/>
    </location>
</feature>
<feature type="region of interest" description="Disordered" evidence="9">
    <location>
        <begin position="38"/>
        <end position="61"/>
    </location>
</feature>
<dbReference type="Pfam" id="PF07821">
    <property type="entry name" value="Alpha-amyl_C2"/>
    <property type="match status" value="1"/>
</dbReference>
<evidence type="ECO:0000256" key="7">
    <source>
        <dbReference type="ARBA" id="ARBA00023295"/>
    </source>
</evidence>
<keyword evidence="13" id="KW-1185">Reference proteome</keyword>
<organism evidence="12 13">
    <name type="scientific">Chara braunii</name>
    <name type="common">Braun's stonewort</name>
    <dbReference type="NCBI Taxonomy" id="69332"/>
    <lineage>
        <taxon>Eukaryota</taxon>
        <taxon>Viridiplantae</taxon>
        <taxon>Streptophyta</taxon>
        <taxon>Charophyceae</taxon>
        <taxon>Charales</taxon>
        <taxon>Characeae</taxon>
        <taxon>Chara</taxon>
    </lineage>
</organism>
<proteinExistence type="inferred from homology"/>
<dbReference type="SMART" id="SM00642">
    <property type="entry name" value="Aamy"/>
    <property type="match status" value="1"/>
</dbReference>
<evidence type="ECO:0000256" key="9">
    <source>
        <dbReference type="SAM" id="MobiDB-lite"/>
    </source>
</evidence>
<evidence type="ECO:0000259" key="11">
    <source>
        <dbReference type="SMART" id="SM00810"/>
    </source>
</evidence>
<feature type="compositionally biased region" description="Low complexity" evidence="9">
    <location>
        <begin position="609"/>
        <end position="620"/>
    </location>
</feature>
<dbReference type="Proteomes" id="UP000265515">
    <property type="component" value="Unassembled WGS sequence"/>
</dbReference>
<evidence type="ECO:0000313" key="12">
    <source>
        <dbReference type="EMBL" id="GBG73693.1"/>
    </source>
</evidence>
<dbReference type="InterPro" id="IPR012850">
    <property type="entry name" value="A-amylase_bs_C"/>
</dbReference>
<sequence length="1039" mass="112645">MGNGSKRYGSNNLHFAAVCEKGSGGLVTLPHLGGRLRGVGGARSGGHSDDGGDHSTSPRAAASAASAADGLLIVLSALADTQPAGQSQIEWPGDDQVQTTLQKDYALTRRVKVRGKLWVKVALWENLHRIRISVECDVLHRALLHWGVTTREEAGRQWTQPPKKIRPPGTVKYKDYAARTPLRSCYGAVSDGGEEHGGGRVGVDLEIAEEGAPEVIAFVLKDEETGRWHDKAGGNFIINLADLLEQRHERKTPAAAAHAAGGLRLLDGGAVGLLEETHDLENEVDIGNRLSAMVGLAEGGDVKVLLSTDLSGPVLLHWGLVKRGEEQSKWTVPAKRFLPSNSTVYKKRAVQTVMKRDEGCDGDGEGSWIMVDVGGGFSELRFVLKEVDSNTWFDAEGEDFSMPLPAAKGPKDHGGGQEGAAAGAPGQTTSGVAASDDRDRDRNRKKTDIARLEAKVAEPVLPIPIADMAEGGGIGVNGAPAAANVVSSSSATREDFAGTIAPPAPPSPPPSPPSPSSPSPSPSTTEVAEEEVNLAAITRSAKGTGAVPAGTVSSNSRVVITSSGPGPEELLQEIDRLAAEASENFRRATVIAPAAPLSQQKLEQADSKPTTTLPLTSPQNVLPLPLPLSVPDRQPCPGTGSGKEILLQGFNWESHKTGRWYNIIAEQAADIASGGFTAIWLPPPTDSISPEGYMPRDLYDLNSKYGDMEALKRVVKRLHEVGMVVLGDAVLNHRCAHFQGPNGVWNRFGGKLAWDNRAIVCDDAHFDGAGNRSSGDSFHAAPNIDHSQGFVRKDITEWLQWLRMEIGYDGWRLDFVRGFWGGHVKEYIEGSNPWFAVGEYWDSLSYTYGEMDYNQDAHRQRIIDWMNATGGNAGAFDVTTKGILHTAIEKCEYWRLTDSERKPPGVVGWWPSRAVTFIENHDSGSTQGHWRFPQGREMLGYAYILTHPGTPTVFYDHWFANHLKEPIRILLALRRRQGIHCRSVVRIQKAEKEVYGACIDEKVCMKIGPGHFDPPCDETKTWVCVLEGQDFKVWEVSHN</sequence>
<comment type="catalytic activity">
    <reaction evidence="1">
        <text>Endohydrolysis of (1-&gt;4)-alpha-D-glucosidic linkages in polysaccharides containing three or more (1-&gt;4)-alpha-linked D-glucose units.</text>
        <dbReference type="EC" id="3.2.1.1"/>
    </reaction>
</comment>
<dbReference type="InterPro" id="IPR017853">
    <property type="entry name" value="GH"/>
</dbReference>
<accession>A0A388KUS0</accession>
<evidence type="ECO:0000313" key="13">
    <source>
        <dbReference type="Proteomes" id="UP000265515"/>
    </source>
</evidence>
<gene>
    <name evidence="12" type="ORF">CBR_g17035</name>
</gene>
<keyword evidence="6" id="KW-0119">Carbohydrate metabolism</keyword>
<dbReference type="GO" id="GO:0005975">
    <property type="term" value="P:carbohydrate metabolic process"/>
    <property type="evidence" value="ECO:0007669"/>
    <property type="project" value="InterPro"/>
</dbReference>